<evidence type="ECO:0000313" key="3">
    <source>
        <dbReference type="Proteomes" id="UP000193560"/>
    </source>
</evidence>
<evidence type="ECO:0000256" key="1">
    <source>
        <dbReference type="SAM" id="MobiDB-lite"/>
    </source>
</evidence>
<gene>
    <name evidence="2" type="ORF">BCR42DRAFT_495524</name>
</gene>
<reference evidence="2 3" key="1">
    <citation type="submission" date="2016-07" db="EMBL/GenBank/DDBJ databases">
        <title>Pervasive Adenine N6-methylation of Active Genes in Fungi.</title>
        <authorList>
            <consortium name="DOE Joint Genome Institute"/>
            <person name="Mondo S.J."/>
            <person name="Dannebaum R.O."/>
            <person name="Kuo R.C."/>
            <person name="Labutti K."/>
            <person name="Haridas S."/>
            <person name="Kuo A."/>
            <person name="Salamov A."/>
            <person name="Ahrendt S.R."/>
            <person name="Lipzen A."/>
            <person name="Sullivan W."/>
            <person name="Andreopoulos W.B."/>
            <person name="Clum A."/>
            <person name="Lindquist E."/>
            <person name="Daum C."/>
            <person name="Ramamoorthy G.K."/>
            <person name="Gryganskyi A."/>
            <person name="Culley D."/>
            <person name="Magnuson J.K."/>
            <person name="James T.Y."/>
            <person name="O'Malley M.A."/>
            <person name="Stajich J.E."/>
            <person name="Spatafora J.W."/>
            <person name="Visel A."/>
            <person name="Grigoriev I.V."/>
        </authorList>
    </citation>
    <scope>NUCLEOTIDE SEQUENCE [LARGE SCALE GENOMIC DNA]</scope>
    <source>
        <strain evidence="2 3">NRRL 1336</strain>
    </source>
</reference>
<dbReference type="AlphaFoldDB" id="A0A1X2I3C6"/>
<sequence length="459" mass="50682">MAATFNSQLLNSEHCRVSDRGDSSYHVVDEDSDNTLLTINTSVSTLSILSPSTSRSSSLTSSSTSSAKSPTSSIFSLMEPNCLCDHDQYPVSHMFDSIVQDYLRKLSIKKRDKALINRKRYGVILQVLKDPRNTSVGSAQFRFWVKKMFKLSAKTSVDTGQQNQPSSTWVVCHNGKPVAIQEQIYGILIQAHKEAHHGGRDKTSALVRKRYSWIPKELTARFVQICPFCIARRNGHPNRPSCNQLTLAPPISVTATKNGSLCFIKQETQPDSTTSNVLDTSDNLNCSNLHHPSRLEYYDTLMTAPSTTSNREKTLCHQYQHDKRIIEPPTPTDAIGIDTTTTANATPTKWMESGVSLYHYAKPPSHDDFSYAAMDLHTHDGLASGLSSTGSCDYSSIFVDHQFSSSDNNINNNNNTILPPASTVDSIISQCNGKVLLPPSLSRSFTSWPIVTSPTTAID</sequence>
<organism evidence="2 3">
    <name type="scientific">Absidia repens</name>
    <dbReference type="NCBI Taxonomy" id="90262"/>
    <lineage>
        <taxon>Eukaryota</taxon>
        <taxon>Fungi</taxon>
        <taxon>Fungi incertae sedis</taxon>
        <taxon>Mucoromycota</taxon>
        <taxon>Mucoromycotina</taxon>
        <taxon>Mucoromycetes</taxon>
        <taxon>Mucorales</taxon>
        <taxon>Cunninghamellaceae</taxon>
        <taxon>Absidia</taxon>
    </lineage>
</organism>
<feature type="region of interest" description="Disordered" evidence="1">
    <location>
        <begin position="49"/>
        <end position="71"/>
    </location>
</feature>
<evidence type="ECO:0008006" key="4">
    <source>
        <dbReference type="Google" id="ProtNLM"/>
    </source>
</evidence>
<dbReference type="Proteomes" id="UP000193560">
    <property type="component" value="Unassembled WGS sequence"/>
</dbReference>
<comment type="caution">
    <text evidence="2">The sequence shown here is derived from an EMBL/GenBank/DDBJ whole genome shotgun (WGS) entry which is preliminary data.</text>
</comment>
<accession>A0A1X2I3C6</accession>
<evidence type="ECO:0000313" key="2">
    <source>
        <dbReference type="EMBL" id="ORZ08423.1"/>
    </source>
</evidence>
<dbReference type="STRING" id="90262.A0A1X2I3C6"/>
<dbReference type="EMBL" id="MCGE01000031">
    <property type="protein sequence ID" value="ORZ08423.1"/>
    <property type="molecule type" value="Genomic_DNA"/>
</dbReference>
<proteinExistence type="predicted"/>
<keyword evidence="3" id="KW-1185">Reference proteome</keyword>
<name>A0A1X2I3C6_9FUNG</name>
<dbReference type="OrthoDB" id="2499658at2759"/>
<protein>
    <recommendedName>
        <fullName evidence="4">Integrase zinc-binding domain-containing protein</fullName>
    </recommendedName>
</protein>